<name>A0A1I8A1M0_9BILA</name>
<dbReference type="AlphaFoldDB" id="A0A1I8A1M0"/>
<organism evidence="2 3">
    <name type="scientific">Steinernema glaseri</name>
    <dbReference type="NCBI Taxonomy" id="37863"/>
    <lineage>
        <taxon>Eukaryota</taxon>
        <taxon>Metazoa</taxon>
        <taxon>Ecdysozoa</taxon>
        <taxon>Nematoda</taxon>
        <taxon>Chromadorea</taxon>
        <taxon>Rhabditida</taxon>
        <taxon>Tylenchina</taxon>
        <taxon>Panagrolaimomorpha</taxon>
        <taxon>Strongyloidoidea</taxon>
        <taxon>Steinernematidae</taxon>
        <taxon>Steinernema</taxon>
    </lineage>
</organism>
<proteinExistence type="predicted"/>
<evidence type="ECO:0000313" key="3">
    <source>
        <dbReference type="WBParaSite" id="L893_g3210.t1"/>
    </source>
</evidence>
<sequence length="131" mass="15073">MASNALIRLAVFQLLSLDFTKETYGVFPNVSLICRPAEKGETLVTEEIRKRRLGLFNCFRNGDVRGTKKYLKRSSCRSASSVLKVAKISNQPDSNQRPKDLRQHYSPPLYQLSYGWTIPRRWHLKKRCGVA</sequence>
<keyword evidence="2" id="KW-1185">Reference proteome</keyword>
<evidence type="ECO:0000256" key="1">
    <source>
        <dbReference type="SAM" id="SignalP"/>
    </source>
</evidence>
<dbReference type="WBParaSite" id="L893_g3210.t1">
    <property type="protein sequence ID" value="L893_g3210.t1"/>
    <property type="gene ID" value="L893_g3210"/>
</dbReference>
<accession>A0A1I8A1M0</accession>
<keyword evidence="1" id="KW-0732">Signal</keyword>
<protein>
    <submittedName>
        <fullName evidence="3">Secreted protein</fullName>
    </submittedName>
</protein>
<reference evidence="3" key="1">
    <citation type="submission" date="2016-11" db="UniProtKB">
        <authorList>
            <consortium name="WormBaseParasite"/>
        </authorList>
    </citation>
    <scope>IDENTIFICATION</scope>
</reference>
<feature type="signal peptide" evidence="1">
    <location>
        <begin position="1"/>
        <end position="25"/>
    </location>
</feature>
<evidence type="ECO:0000313" key="2">
    <source>
        <dbReference type="Proteomes" id="UP000095287"/>
    </source>
</evidence>
<feature type="chain" id="PRO_5009314167" evidence="1">
    <location>
        <begin position="26"/>
        <end position="131"/>
    </location>
</feature>
<dbReference type="Proteomes" id="UP000095287">
    <property type="component" value="Unplaced"/>
</dbReference>